<protein>
    <submittedName>
        <fullName evidence="1">Uncharacterized protein</fullName>
    </submittedName>
</protein>
<accession>A0A9X2F9K8</accession>
<gene>
    <name evidence="1" type="ORF">NG895_10955</name>
</gene>
<organism evidence="1 2">
    <name type="scientific">Aeoliella straminimaris</name>
    <dbReference type="NCBI Taxonomy" id="2954799"/>
    <lineage>
        <taxon>Bacteria</taxon>
        <taxon>Pseudomonadati</taxon>
        <taxon>Planctomycetota</taxon>
        <taxon>Planctomycetia</taxon>
        <taxon>Pirellulales</taxon>
        <taxon>Lacipirellulaceae</taxon>
        <taxon>Aeoliella</taxon>
    </lineage>
</organism>
<evidence type="ECO:0000313" key="1">
    <source>
        <dbReference type="EMBL" id="MCO6044424.1"/>
    </source>
</evidence>
<dbReference type="Proteomes" id="UP001155241">
    <property type="component" value="Unassembled WGS sequence"/>
</dbReference>
<proteinExistence type="predicted"/>
<evidence type="ECO:0000313" key="2">
    <source>
        <dbReference type="Proteomes" id="UP001155241"/>
    </source>
</evidence>
<name>A0A9X2F9K8_9BACT</name>
<dbReference type="EMBL" id="JAMXLR010000036">
    <property type="protein sequence ID" value="MCO6044424.1"/>
    <property type="molecule type" value="Genomic_DNA"/>
</dbReference>
<comment type="caution">
    <text evidence="1">The sequence shown here is derived from an EMBL/GenBank/DDBJ whole genome shotgun (WGS) entry which is preliminary data.</text>
</comment>
<keyword evidence="2" id="KW-1185">Reference proteome</keyword>
<dbReference type="AlphaFoldDB" id="A0A9X2F9K8"/>
<reference evidence="1" key="1">
    <citation type="submission" date="2022-06" db="EMBL/GenBank/DDBJ databases">
        <title>Aeoliella straminimaris, a novel planctomycete from sediments.</title>
        <authorList>
            <person name="Vitorino I.R."/>
            <person name="Lage O.M."/>
        </authorList>
    </citation>
    <scope>NUCLEOTIDE SEQUENCE</scope>
    <source>
        <strain evidence="1">ICT_H6.2</strain>
    </source>
</reference>
<sequence length="318" mass="36585">MNGLADEPLTLLVRRTAAQLRPWVLEAQVALTSADVFPRGERLDLARMDARRTRRMELTKHTAWIEDKHPCLAAHPPTRSLARIRNIMSLDVYVMPMWQFKAGDVESAVQQLLGGQSKVITPQGIFSPQRIKSLFARRKAKQQVRQIVAEAEKELKTTIEWQDEGDVVHSQQASWGFEALRAYAKWLDLQDHLPTFDDPPEDNFYKHPATVWDGEPRNFRFSHIIDHSCHSGYYVPCRFDRVVFVEPFQSFGKFTFYHSFGSSYALADQLRTIEPHIPSDKDSSISESTRELITAGFETLREFSAKSLEHKLPIVFWG</sequence>